<feature type="transmembrane region" description="Helical" evidence="8">
    <location>
        <begin position="233"/>
        <end position="251"/>
    </location>
</feature>
<keyword evidence="4 8" id="KW-0812">Transmembrane</keyword>
<dbReference type="SUPFAM" id="SSF103473">
    <property type="entry name" value="MFS general substrate transporter"/>
    <property type="match status" value="1"/>
</dbReference>
<proteinExistence type="predicted"/>
<dbReference type="PANTHER" id="PTHR42718">
    <property type="entry name" value="MAJOR FACILITATOR SUPERFAMILY MULTIDRUG TRANSPORTER MFSC"/>
    <property type="match status" value="1"/>
</dbReference>
<name>A0ABU2H4V5_9ACTN</name>
<reference evidence="11" key="1">
    <citation type="submission" date="2023-07" db="EMBL/GenBank/DDBJ databases">
        <title>Novel species in the genus Lipingzhangella isolated from Sambhar Salt Lake.</title>
        <authorList>
            <person name="Jiya N."/>
            <person name="Kajale S."/>
            <person name="Sharma A."/>
        </authorList>
    </citation>
    <scope>NUCLEOTIDE SEQUENCE [LARGE SCALE GENOMIC DNA]</scope>
    <source>
        <strain evidence="11">LS1_29</strain>
    </source>
</reference>
<feature type="transmembrane region" description="Helical" evidence="8">
    <location>
        <begin position="405"/>
        <end position="426"/>
    </location>
</feature>
<gene>
    <name evidence="10" type="ORF">RIF23_08520</name>
</gene>
<feature type="transmembrane region" description="Helical" evidence="8">
    <location>
        <begin position="363"/>
        <end position="384"/>
    </location>
</feature>
<protein>
    <submittedName>
        <fullName evidence="10">MFS transporter</fullName>
    </submittedName>
</protein>
<comment type="caution">
    <text evidence="10">The sequence shown here is derived from an EMBL/GenBank/DDBJ whole genome shotgun (WGS) entry which is preliminary data.</text>
</comment>
<evidence type="ECO:0000256" key="1">
    <source>
        <dbReference type="ARBA" id="ARBA00004651"/>
    </source>
</evidence>
<feature type="transmembrane region" description="Helical" evidence="8">
    <location>
        <begin position="272"/>
        <end position="296"/>
    </location>
</feature>
<evidence type="ECO:0000256" key="6">
    <source>
        <dbReference type="ARBA" id="ARBA00023136"/>
    </source>
</evidence>
<evidence type="ECO:0000259" key="9">
    <source>
        <dbReference type="PROSITE" id="PS50850"/>
    </source>
</evidence>
<keyword evidence="11" id="KW-1185">Reference proteome</keyword>
<accession>A0ABU2H4V5</accession>
<feature type="transmembrane region" description="Helical" evidence="8">
    <location>
        <begin position="49"/>
        <end position="68"/>
    </location>
</feature>
<keyword evidence="6 8" id="KW-0472">Membrane</keyword>
<organism evidence="10 11">
    <name type="scientific">Lipingzhangella rawalii</name>
    <dbReference type="NCBI Taxonomy" id="2055835"/>
    <lineage>
        <taxon>Bacteria</taxon>
        <taxon>Bacillati</taxon>
        <taxon>Actinomycetota</taxon>
        <taxon>Actinomycetes</taxon>
        <taxon>Streptosporangiales</taxon>
        <taxon>Nocardiopsidaceae</taxon>
        <taxon>Lipingzhangella</taxon>
    </lineage>
</organism>
<dbReference type="Gene3D" id="1.20.1250.20">
    <property type="entry name" value="MFS general substrate transporter like domains"/>
    <property type="match status" value="1"/>
</dbReference>
<dbReference type="PANTHER" id="PTHR42718:SF47">
    <property type="entry name" value="METHYL VIOLOGEN RESISTANCE PROTEIN SMVA"/>
    <property type="match status" value="1"/>
</dbReference>
<sequence length="554" mass="56503">MSVTDHATGRAWLGLAVLTLPLVMVATDMTVLFLALPSIAGDLSPGSTQLLWILHVGMFLAVGFALTMGRVASRLGARRLLAVGLSVYGSASLAAAFAPSPEALIAMRALLGSAEATVMPATMMLLRPMFPNARQFAVAVAVIMSSFSAGMALGPPLGGVLLEYFWWGSVFLVNVPVAALVLLALPLLPAPPAEATGRVDARSVLLSLSAIVAVIFGLQEIADIQASGGDTPIWPYLLSVASGLILGTMFVRRQLRLDDPLLDLRLFRTPGFGAALLALLLLLLGIGGTDMLLAQFLQSVRGISPGQAGLLLLIPALASVVGGMLGPVLTRWMRPAYVMSAGMAVAAAGALAVALLADRAGTGALIAGATVIALAAGPLFTLGYNMIVGAVPERHAGSAAGMADVGGGLGNALSLAFMGSMAAAIYRWGLDRSAPQGVTDSTVDRAGESIGGAVSVADQLPAPAGPALVNAARDAFTTGVQAGYAFAALLLLAVAVLVAVRLRHIALDDRTHNGASQDDTSQEETNTVPDDEHGDATEYPAAPAPSAVQHPTPA</sequence>
<dbReference type="EMBL" id="JAVLVT010000003">
    <property type="protein sequence ID" value="MDS1270337.1"/>
    <property type="molecule type" value="Genomic_DNA"/>
</dbReference>
<dbReference type="RefSeq" id="WP_310911855.1">
    <property type="nucleotide sequence ID" value="NZ_JAVLVT010000003.1"/>
</dbReference>
<dbReference type="Proteomes" id="UP001250214">
    <property type="component" value="Unassembled WGS sequence"/>
</dbReference>
<evidence type="ECO:0000256" key="7">
    <source>
        <dbReference type="SAM" id="MobiDB-lite"/>
    </source>
</evidence>
<evidence type="ECO:0000256" key="2">
    <source>
        <dbReference type="ARBA" id="ARBA00022448"/>
    </source>
</evidence>
<dbReference type="InterPro" id="IPR020846">
    <property type="entry name" value="MFS_dom"/>
</dbReference>
<keyword evidence="5 8" id="KW-1133">Transmembrane helix</keyword>
<evidence type="ECO:0000256" key="4">
    <source>
        <dbReference type="ARBA" id="ARBA00022692"/>
    </source>
</evidence>
<comment type="subcellular location">
    <subcellularLocation>
        <location evidence="1">Cell membrane</location>
        <topology evidence="1">Multi-pass membrane protein</topology>
    </subcellularLocation>
</comment>
<feature type="transmembrane region" description="Helical" evidence="8">
    <location>
        <begin position="12"/>
        <end position="37"/>
    </location>
</feature>
<feature type="transmembrane region" description="Helical" evidence="8">
    <location>
        <begin position="482"/>
        <end position="500"/>
    </location>
</feature>
<evidence type="ECO:0000256" key="5">
    <source>
        <dbReference type="ARBA" id="ARBA00022989"/>
    </source>
</evidence>
<evidence type="ECO:0000313" key="11">
    <source>
        <dbReference type="Proteomes" id="UP001250214"/>
    </source>
</evidence>
<feature type="transmembrane region" description="Helical" evidence="8">
    <location>
        <begin position="199"/>
        <end position="218"/>
    </location>
</feature>
<dbReference type="CDD" id="cd17321">
    <property type="entry name" value="MFS_MMR_MDR_like"/>
    <property type="match status" value="1"/>
</dbReference>
<dbReference type="InterPro" id="IPR011701">
    <property type="entry name" value="MFS"/>
</dbReference>
<dbReference type="PROSITE" id="PS50850">
    <property type="entry name" value="MFS"/>
    <property type="match status" value="1"/>
</dbReference>
<feature type="transmembrane region" description="Helical" evidence="8">
    <location>
        <begin position="336"/>
        <end position="357"/>
    </location>
</feature>
<keyword evidence="2" id="KW-0813">Transport</keyword>
<dbReference type="Pfam" id="PF07690">
    <property type="entry name" value="MFS_1"/>
    <property type="match status" value="1"/>
</dbReference>
<evidence type="ECO:0000256" key="3">
    <source>
        <dbReference type="ARBA" id="ARBA00022475"/>
    </source>
</evidence>
<feature type="transmembrane region" description="Helical" evidence="8">
    <location>
        <begin position="308"/>
        <end position="329"/>
    </location>
</feature>
<feature type="region of interest" description="Disordered" evidence="7">
    <location>
        <begin position="511"/>
        <end position="554"/>
    </location>
</feature>
<keyword evidence="3" id="KW-1003">Cell membrane</keyword>
<evidence type="ECO:0000256" key="8">
    <source>
        <dbReference type="SAM" id="Phobius"/>
    </source>
</evidence>
<feature type="domain" description="Major facilitator superfamily (MFS) profile" evidence="9">
    <location>
        <begin position="14"/>
        <end position="505"/>
    </location>
</feature>
<feature type="transmembrane region" description="Helical" evidence="8">
    <location>
        <begin position="138"/>
        <end position="158"/>
    </location>
</feature>
<dbReference type="InterPro" id="IPR036259">
    <property type="entry name" value="MFS_trans_sf"/>
</dbReference>
<evidence type="ECO:0000313" key="10">
    <source>
        <dbReference type="EMBL" id="MDS1270337.1"/>
    </source>
</evidence>
<feature type="compositionally biased region" description="Polar residues" evidence="7">
    <location>
        <begin position="513"/>
        <end position="528"/>
    </location>
</feature>
<feature type="transmembrane region" description="Helical" evidence="8">
    <location>
        <begin position="164"/>
        <end position="187"/>
    </location>
</feature>